<feature type="transmembrane region" description="Helical" evidence="1">
    <location>
        <begin position="202"/>
        <end position="223"/>
    </location>
</feature>
<evidence type="ECO:0000313" key="4">
    <source>
        <dbReference type="EMBL" id="POB05148.1"/>
    </source>
</evidence>
<evidence type="ECO:0000259" key="3">
    <source>
        <dbReference type="Pfam" id="PF19040"/>
    </source>
</evidence>
<feature type="transmembrane region" description="Helical" evidence="1">
    <location>
        <begin position="300"/>
        <end position="318"/>
    </location>
</feature>
<feature type="transmembrane region" description="Helical" evidence="1">
    <location>
        <begin position="235"/>
        <end position="252"/>
    </location>
</feature>
<name>A0A2P4EY41_9GAMM</name>
<keyword evidence="1" id="KW-0812">Transmembrane</keyword>
<organism evidence="4 5">
    <name type="scientific">Halopseudomonas oceani</name>
    <dbReference type="NCBI Taxonomy" id="1708783"/>
    <lineage>
        <taxon>Bacteria</taxon>
        <taxon>Pseudomonadati</taxon>
        <taxon>Pseudomonadota</taxon>
        <taxon>Gammaproteobacteria</taxon>
        <taxon>Pseudomonadales</taxon>
        <taxon>Pseudomonadaceae</taxon>
        <taxon>Halopseudomonas</taxon>
    </lineage>
</organism>
<keyword evidence="1" id="KW-1133">Transmembrane helix</keyword>
<sequence length="651" mass="71757">MQGRTLSQQIKQLPYNPSIQGLRAVAILLVLAAHTGVPFLYGGFIGVDVFFVISGYLITGLLITEIEKEGGLSLSRFYARRLKRLMPALMLMLIVSAAAIFALTPVTEHPAQASAAASAAAWVSNFYFIFAEQNYFESTSLANAFLHTWSLGVEEQFYLLWPLMVMLVCSLASKYRLPLLLAITLLSLVLCMWLAYSNPVQAFYLMPARIWQFGFGAITWLLARRLVSPSSVATTIQLVIGIAAIFVSALLIGENTRYPDWISLIPTLATSLCLLAVSPGSQCMAATPLARGPLKYIGDISYSLYLWHWPVLVIGQHLLTEKTLYTQAALVLTAFLLAHLSYRLVENPIRQYQNARISPKWQIVASLVVIVLINVQLIKWHNSASDQLASEAPSALALARSDAPEIYRYGCDDWYASAQVKTCHFGSKEASKVAVMWGDSIGLQWFPAIKQALDLDSGEWRLEVITKSSCPIVDQPIFYQRIGRIYTECSEWKKTAAAYLNKLEPDLLLIGSAGTYDLTEEQWTEGTTRIFEEQITSAKRIAIIAPTYALGFNGVTCLMEHGGVARVQASSKDTCSSPADDKRRSNAIKGLQRAVDSLLNTALVDLNDAVCPGQRCNAISGDLIVFRDNQHLTASFALSLADNMRDALGMP</sequence>
<feature type="transmembrane region" description="Helical" evidence="1">
    <location>
        <begin position="258"/>
        <end position="279"/>
    </location>
</feature>
<keyword evidence="4" id="KW-0808">Transferase</keyword>
<protein>
    <submittedName>
        <fullName evidence="4">Acyltransferase</fullName>
    </submittedName>
</protein>
<keyword evidence="1" id="KW-0472">Membrane</keyword>
<keyword evidence="5" id="KW-1185">Reference proteome</keyword>
<evidence type="ECO:0000256" key="1">
    <source>
        <dbReference type="SAM" id="Phobius"/>
    </source>
</evidence>
<feature type="transmembrane region" description="Helical" evidence="1">
    <location>
        <begin position="21"/>
        <end position="41"/>
    </location>
</feature>
<feature type="transmembrane region" description="Helical" evidence="1">
    <location>
        <begin position="179"/>
        <end position="196"/>
    </location>
</feature>
<dbReference type="EMBL" id="PPSK01000003">
    <property type="protein sequence ID" value="POB05148.1"/>
    <property type="molecule type" value="Genomic_DNA"/>
</dbReference>
<dbReference type="GO" id="GO:0016747">
    <property type="term" value="F:acyltransferase activity, transferring groups other than amino-acyl groups"/>
    <property type="evidence" value="ECO:0007669"/>
    <property type="project" value="InterPro"/>
</dbReference>
<feature type="transmembrane region" description="Helical" evidence="1">
    <location>
        <begin position="324"/>
        <end position="342"/>
    </location>
</feature>
<proteinExistence type="predicted"/>
<dbReference type="PANTHER" id="PTHR23028">
    <property type="entry name" value="ACETYLTRANSFERASE"/>
    <property type="match status" value="1"/>
</dbReference>
<evidence type="ECO:0000259" key="2">
    <source>
        <dbReference type="Pfam" id="PF01757"/>
    </source>
</evidence>
<dbReference type="GO" id="GO:0009103">
    <property type="term" value="P:lipopolysaccharide biosynthetic process"/>
    <property type="evidence" value="ECO:0007669"/>
    <property type="project" value="TreeGrafter"/>
</dbReference>
<dbReference type="Proteomes" id="UP000243451">
    <property type="component" value="Unassembled WGS sequence"/>
</dbReference>
<dbReference type="InterPro" id="IPR002656">
    <property type="entry name" value="Acyl_transf_3_dom"/>
</dbReference>
<dbReference type="GO" id="GO:0016020">
    <property type="term" value="C:membrane"/>
    <property type="evidence" value="ECO:0007669"/>
    <property type="project" value="TreeGrafter"/>
</dbReference>
<dbReference type="Pfam" id="PF19040">
    <property type="entry name" value="SGNH"/>
    <property type="match status" value="1"/>
</dbReference>
<dbReference type="PANTHER" id="PTHR23028:SF53">
    <property type="entry name" value="ACYL_TRANSF_3 DOMAIN-CONTAINING PROTEIN"/>
    <property type="match status" value="1"/>
</dbReference>
<keyword evidence="4" id="KW-0012">Acyltransferase</keyword>
<dbReference type="AlphaFoldDB" id="A0A2P4EY41"/>
<gene>
    <name evidence="4" type="ORF">C1949_05105</name>
</gene>
<accession>A0A2P4EY41</accession>
<comment type="caution">
    <text evidence="4">The sequence shown here is derived from an EMBL/GenBank/DDBJ whole genome shotgun (WGS) entry which is preliminary data.</text>
</comment>
<dbReference type="Pfam" id="PF01757">
    <property type="entry name" value="Acyl_transf_3"/>
    <property type="match status" value="1"/>
</dbReference>
<feature type="domain" description="SGNH" evidence="3">
    <location>
        <begin position="419"/>
        <end position="644"/>
    </location>
</feature>
<feature type="transmembrane region" description="Helical" evidence="1">
    <location>
        <begin position="85"/>
        <end position="104"/>
    </location>
</feature>
<feature type="transmembrane region" description="Helical" evidence="1">
    <location>
        <begin position="47"/>
        <end position="64"/>
    </location>
</feature>
<evidence type="ECO:0000313" key="5">
    <source>
        <dbReference type="Proteomes" id="UP000243451"/>
    </source>
</evidence>
<dbReference type="OrthoDB" id="9767863at2"/>
<dbReference type="InterPro" id="IPR050879">
    <property type="entry name" value="Acyltransferase_3"/>
</dbReference>
<dbReference type="InterPro" id="IPR043968">
    <property type="entry name" value="SGNH"/>
</dbReference>
<reference evidence="4 5" key="1">
    <citation type="submission" date="2018-01" db="EMBL/GenBank/DDBJ databases">
        <title>Draft genome of the type strain Pseudomonas oceani DSM 100277 isolated from the deep water in Okinawa trough, northwestern Pacific Ocean.</title>
        <authorList>
            <person name="Gomila M."/>
            <person name="Mulet M."/>
            <person name="Garcia-Valdes E."/>
            <person name="Lalucat J."/>
        </authorList>
    </citation>
    <scope>NUCLEOTIDE SEQUENCE [LARGE SCALE GENOMIC DNA]</scope>
    <source>
        <strain evidence="4 5">DSM 100277</strain>
    </source>
</reference>
<feature type="transmembrane region" description="Helical" evidence="1">
    <location>
        <begin position="363"/>
        <end position="380"/>
    </location>
</feature>
<feature type="domain" description="Acyltransferase 3" evidence="2">
    <location>
        <begin position="17"/>
        <end position="337"/>
    </location>
</feature>